<feature type="region of interest" description="Disordered" evidence="1">
    <location>
        <begin position="30"/>
        <end position="50"/>
    </location>
</feature>
<evidence type="ECO:0000256" key="1">
    <source>
        <dbReference type="SAM" id="MobiDB-lite"/>
    </source>
</evidence>
<dbReference type="AlphaFoldDB" id="A0A2A4FNP9"/>
<proteinExistence type="predicted"/>
<keyword evidence="4" id="KW-1185">Reference proteome</keyword>
<reference evidence="3 4" key="1">
    <citation type="submission" date="2017-09" db="EMBL/GenBank/DDBJ databases">
        <title>The Catabolism of 3,6-Dichlorosalicylic acid is Initiated by the Cytochrome P450 Monooxygenase DsmABC in Rhizorhabdus dicambivorans Ndbn-20.</title>
        <authorList>
            <person name="Na L."/>
        </authorList>
    </citation>
    <scope>NUCLEOTIDE SEQUENCE [LARGE SCALE GENOMIC DNA]</scope>
    <source>
        <strain evidence="3 4">Ndbn-20m</strain>
    </source>
</reference>
<evidence type="ECO:0000256" key="2">
    <source>
        <dbReference type="SAM" id="SignalP"/>
    </source>
</evidence>
<dbReference type="KEGG" id="rdi:CMV14_08135"/>
<evidence type="ECO:0000313" key="3">
    <source>
        <dbReference type="EMBL" id="PCE39719.1"/>
    </source>
</evidence>
<gene>
    <name evidence="3" type="ORF">COO09_24100</name>
</gene>
<keyword evidence="2" id="KW-0732">Signal</keyword>
<protein>
    <submittedName>
        <fullName evidence="3">Uncharacterized protein</fullName>
    </submittedName>
</protein>
<feature type="signal peptide" evidence="2">
    <location>
        <begin position="1"/>
        <end position="21"/>
    </location>
</feature>
<dbReference type="EMBL" id="NWUF01000050">
    <property type="protein sequence ID" value="PCE39719.1"/>
    <property type="molecule type" value="Genomic_DNA"/>
</dbReference>
<dbReference type="Proteomes" id="UP000218934">
    <property type="component" value="Unassembled WGS sequence"/>
</dbReference>
<accession>A0A2A4FNP9</accession>
<organism evidence="3 4">
    <name type="scientific">Rhizorhabdus dicambivorans</name>
    <dbReference type="NCBI Taxonomy" id="1850238"/>
    <lineage>
        <taxon>Bacteria</taxon>
        <taxon>Pseudomonadati</taxon>
        <taxon>Pseudomonadota</taxon>
        <taxon>Alphaproteobacteria</taxon>
        <taxon>Sphingomonadales</taxon>
        <taxon>Sphingomonadaceae</taxon>
        <taxon>Rhizorhabdus</taxon>
    </lineage>
</organism>
<sequence>MSVRKAVFLSAWLALASGVAAAVPTTDLSGVDLSGEEQADGASEKGGERMEQPLISAGPGLMFMNELGLFRRAGARRYGDQGQNLAVAYELMTPSRVAVSLFVSEAAPAIGATPEAVSAARETNCYRDFERRELQLKKIHPSAKLIERTKAPPPAGSDAATGLRAVYEMKAKFRGRRMALRSELALFCYVAGDWQIAYRATSPADYDYQPELAELISNIGWPQREAAAPEPGDIAIHVRGYDTAFLMAGFIVAGSATDLAALEERARQRGLWLRRMKEKDGEKLVAMFIGQSGRSVAAREIYQEAISGDLGQLRLEVMIIAADDLAAGADPSQALRTVSSSYVELR</sequence>
<comment type="caution">
    <text evidence="3">The sequence shown here is derived from an EMBL/GenBank/DDBJ whole genome shotgun (WGS) entry which is preliminary data.</text>
</comment>
<evidence type="ECO:0000313" key="4">
    <source>
        <dbReference type="Proteomes" id="UP000218934"/>
    </source>
</evidence>
<feature type="chain" id="PRO_5012607507" evidence="2">
    <location>
        <begin position="22"/>
        <end position="346"/>
    </location>
</feature>
<name>A0A2A4FNP9_9SPHN</name>